<accession>A0A1H9G579</accession>
<sequence>MGTVVANASTSLDGYIAKADNSIGALFDWLQAGDEEVATVTSGLTFHLTPPSAAYWRAWTSGLGALVCGRTLFDVTDGWAGRHTLDVPVVVVTHAVPTGWVERHPDAPFTFVTDGVEAAVARAQVLAGEGTVAVTAGTIAAQCLRLGLLDAVAIDLVPVVMGAGRPFFPGLPPEDVLLGDPDVCVRAERVTHLRMPVRRA</sequence>
<evidence type="ECO:0000313" key="2">
    <source>
        <dbReference type="Proteomes" id="UP000198504"/>
    </source>
</evidence>
<dbReference type="InterPro" id="IPR024072">
    <property type="entry name" value="DHFR-like_dom_sf"/>
</dbReference>
<dbReference type="Proteomes" id="UP000198504">
    <property type="component" value="Unassembled WGS sequence"/>
</dbReference>
<proteinExistence type="predicted"/>
<dbReference type="OrthoDB" id="3820697at2"/>
<dbReference type="Gene3D" id="3.40.430.10">
    <property type="entry name" value="Dihydrofolate Reductase, subunit A"/>
    <property type="match status" value="1"/>
</dbReference>
<dbReference type="EMBL" id="FOFA01000003">
    <property type="protein sequence ID" value="SEQ45257.1"/>
    <property type="molecule type" value="Genomic_DNA"/>
</dbReference>
<name>A0A1H9G579_9ACTN</name>
<dbReference type="STRING" id="1036181.SAMN05421756_103500"/>
<evidence type="ECO:0000313" key="1">
    <source>
        <dbReference type="EMBL" id="SEQ45257.1"/>
    </source>
</evidence>
<dbReference type="RefSeq" id="WP_091179401.1">
    <property type="nucleotide sequence ID" value="NZ_FOFA01000003.1"/>
</dbReference>
<gene>
    <name evidence="1" type="ORF">SAMN05421756_103500</name>
</gene>
<dbReference type="AlphaFoldDB" id="A0A1H9G579"/>
<organism evidence="1 2">
    <name type="scientific">Microlunatus flavus</name>
    <dbReference type="NCBI Taxonomy" id="1036181"/>
    <lineage>
        <taxon>Bacteria</taxon>
        <taxon>Bacillati</taxon>
        <taxon>Actinomycetota</taxon>
        <taxon>Actinomycetes</taxon>
        <taxon>Propionibacteriales</taxon>
        <taxon>Propionibacteriaceae</taxon>
        <taxon>Microlunatus</taxon>
    </lineage>
</organism>
<keyword evidence="2" id="KW-1185">Reference proteome</keyword>
<reference evidence="2" key="1">
    <citation type="submission" date="2016-10" db="EMBL/GenBank/DDBJ databases">
        <authorList>
            <person name="Varghese N."/>
            <person name="Submissions S."/>
        </authorList>
    </citation>
    <scope>NUCLEOTIDE SEQUENCE [LARGE SCALE GENOMIC DNA]</scope>
    <source>
        <strain evidence="2">CGMCC 4.6856</strain>
    </source>
</reference>
<protein>
    <submittedName>
        <fullName evidence="1">Dihydrofolate reductase</fullName>
    </submittedName>
</protein>
<dbReference type="SUPFAM" id="SSF53597">
    <property type="entry name" value="Dihydrofolate reductase-like"/>
    <property type="match status" value="1"/>
</dbReference>